<dbReference type="Gene3D" id="1.10.286.10">
    <property type="match status" value="1"/>
</dbReference>
<dbReference type="PANTHER" id="PTHR11109:SF7">
    <property type="entry name" value="GTP CYCLOHYDROLASE 1"/>
    <property type="match status" value="1"/>
</dbReference>
<accession>A0A917K8U6</accession>
<gene>
    <name evidence="5 7" type="primary">folE</name>
    <name evidence="7" type="ORF">GCM10010885_08880</name>
</gene>
<dbReference type="AlphaFoldDB" id="A0A917K8U6"/>
<proteinExistence type="inferred from homology"/>
<feature type="binding site" evidence="5">
    <location>
        <position position="165"/>
    </location>
    <ligand>
        <name>Zn(2+)</name>
        <dbReference type="ChEBI" id="CHEBI:29105"/>
    </ligand>
</feature>
<dbReference type="PROSITE" id="PS00860">
    <property type="entry name" value="GTP_CYCLOHYDROL_1_2"/>
    <property type="match status" value="1"/>
</dbReference>
<dbReference type="PANTHER" id="PTHR11109">
    <property type="entry name" value="GTP CYCLOHYDROLASE I"/>
    <property type="match status" value="1"/>
</dbReference>
<dbReference type="EMBL" id="BMOY01000009">
    <property type="protein sequence ID" value="GGJ01905.1"/>
    <property type="molecule type" value="Genomic_DNA"/>
</dbReference>
<feature type="domain" description="GTP cyclohydrolase I" evidence="6">
    <location>
        <begin position="26"/>
        <end position="202"/>
    </location>
</feature>
<sequence length="203" mass="22880">MAHELSYTNPAPAADTETDDRRAAIAYHVREILRLLGEDPTREGLLDTPVRVAKMYEEMLEGMWMQPEDVLTTTFAERAEGPVIVSDITFYSLCEHHLVPFFGQAHVAYLPGDRIVGISKVARLVDAFSRRLQVQERMTEQIAQAMDEVLRPRGVIALVEAEHTCMCARGVRKPGSRTTTLAARGLYATDPGLRDEFLRLIRR</sequence>
<evidence type="ECO:0000256" key="3">
    <source>
        <dbReference type="ARBA" id="ARBA00022563"/>
    </source>
</evidence>
<dbReference type="InterPro" id="IPR001474">
    <property type="entry name" value="GTP_CycHdrlase_I"/>
</dbReference>
<dbReference type="GO" id="GO:0046654">
    <property type="term" value="P:tetrahydrofolate biosynthetic process"/>
    <property type="evidence" value="ECO:0007669"/>
    <property type="project" value="UniProtKB-UniRule"/>
</dbReference>
<evidence type="ECO:0000256" key="4">
    <source>
        <dbReference type="ARBA" id="ARBA00022801"/>
    </source>
</evidence>
<dbReference type="GO" id="GO:0003934">
    <property type="term" value="F:GTP cyclohydrolase I activity"/>
    <property type="evidence" value="ECO:0007669"/>
    <property type="project" value="UniProtKB-UniRule"/>
</dbReference>
<dbReference type="InterPro" id="IPR043133">
    <property type="entry name" value="GTP-CH-I_C/QueF"/>
</dbReference>
<keyword evidence="5" id="KW-0342">GTP-binding</keyword>
<keyword evidence="4 5" id="KW-0378">Hydrolase</keyword>
<evidence type="ECO:0000259" key="6">
    <source>
        <dbReference type="Pfam" id="PF01227"/>
    </source>
</evidence>
<dbReference type="SUPFAM" id="SSF55620">
    <property type="entry name" value="Tetrahydrobiopterin biosynthesis enzymes-like"/>
    <property type="match status" value="1"/>
</dbReference>
<dbReference type="GO" id="GO:0008270">
    <property type="term" value="F:zinc ion binding"/>
    <property type="evidence" value="ECO:0007669"/>
    <property type="project" value="UniProtKB-UniRule"/>
</dbReference>
<dbReference type="InterPro" id="IPR018234">
    <property type="entry name" value="GTP_CycHdrlase_I_CS"/>
</dbReference>
<evidence type="ECO:0000313" key="8">
    <source>
        <dbReference type="Proteomes" id="UP000637695"/>
    </source>
</evidence>
<comment type="pathway">
    <text evidence="2 5">Cofactor biosynthesis; 7,8-dihydroneopterin triphosphate biosynthesis; 7,8-dihydroneopterin triphosphate from GTP: step 1/1.</text>
</comment>
<dbReference type="GO" id="GO:0006729">
    <property type="term" value="P:tetrahydrobiopterin biosynthetic process"/>
    <property type="evidence" value="ECO:0007669"/>
    <property type="project" value="TreeGrafter"/>
</dbReference>
<dbReference type="NCBIfam" id="NF006825">
    <property type="entry name" value="PRK09347.1-2"/>
    <property type="match status" value="1"/>
</dbReference>
<comment type="catalytic activity">
    <reaction evidence="1 5">
        <text>GTP + H2O = 7,8-dihydroneopterin 3'-triphosphate + formate + H(+)</text>
        <dbReference type="Rhea" id="RHEA:17473"/>
        <dbReference type="ChEBI" id="CHEBI:15377"/>
        <dbReference type="ChEBI" id="CHEBI:15378"/>
        <dbReference type="ChEBI" id="CHEBI:15740"/>
        <dbReference type="ChEBI" id="CHEBI:37565"/>
        <dbReference type="ChEBI" id="CHEBI:58462"/>
        <dbReference type="EC" id="3.5.4.16"/>
    </reaction>
</comment>
<dbReference type="RefSeq" id="WP_188881389.1">
    <property type="nucleotide sequence ID" value="NZ_BMOY01000009.1"/>
</dbReference>
<dbReference type="GO" id="GO:0005737">
    <property type="term" value="C:cytoplasm"/>
    <property type="evidence" value="ECO:0007669"/>
    <property type="project" value="TreeGrafter"/>
</dbReference>
<organism evidence="7 8">
    <name type="scientific">Alicyclobacillus cellulosilyticus</name>
    <dbReference type="NCBI Taxonomy" id="1003997"/>
    <lineage>
        <taxon>Bacteria</taxon>
        <taxon>Bacillati</taxon>
        <taxon>Bacillota</taxon>
        <taxon>Bacilli</taxon>
        <taxon>Bacillales</taxon>
        <taxon>Alicyclobacillaceae</taxon>
        <taxon>Alicyclobacillus</taxon>
    </lineage>
</organism>
<dbReference type="NCBIfam" id="TIGR00063">
    <property type="entry name" value="folE"/>
    <property type="match status" value="1"/>
</dbReference>
<protein>
    <recommendedName>
        <fullName evidence="5">GTP cyclohydrolase 1</fullName>
        <ecNumber evidence="5">3.5.4.16</ecNumber>
    </recommendedName>
    <alternativeName>
        <fullName evidence="5">GTP cyclohydrolase I</fullName>
        <shortName evidence="5">GTP-CH-I</shortName>
    </alternativeName>
</protein>
<dbReference type="HAMAP" id="MF_00223">
    <property type="entry name" value="FolE"/>
    <property type="match status" value="1"/>
</dbReference>
<dbReference type="InterPro" id="IPR020602">
    <property type="entry name" value="GTP_CycHdrlase_I_dom"/>
</dbReference>
<dbReference type="GO" id="GO:0005525">
    <property type="term" value="F:GTP binding"/>
    <property type="evidence" value="ECO:0007669"/>
    <property type="project" value="UniProtKB-KW"/>
</dbReference>
<reference evidence="7" key="1">
    <citation type="journal article" date="2014" name="Int. J. Syst. Evol. Microbiol.">
        <title>Complete genome sequence of Corynebacterium casei LMG S-19264T (=DSM 44701T), isolated from a smear-ripened cheese.</title>
        <authorList>
            <consortium name="US DOE Joint Genome Institute (JGI-PGF)"/>
            <person name="Walter F."/>
            <person name="Albersmeier A."/>
            <person name="Kalinowski J."/>
            <person name="Ruckert C."/>
        </authorList>
    </citation>
    <scope>NUCLEOTIDE SEQUENCE</scope>
    <source>
        <strain evidence="7">JCM 18487</strain>
    </source>
</reference>
<feature type="binding site" evidence="5">
    <location>
        <position position="97"/>
    </location>
    <ligand>
        <name>Zn(2+)</name>
        <dbReference type="ChEBI" id="CHEBI:29105"/>
    </ligand>
</feature>
<evidence type="ECO:0000256" key="5">
    <source>
        <dbReference type="HAMAP-Rule" id="MF_00223"/>
    </source>
</evidence>
<feature type="binding site" evidence="5">
    <location>
        <position position="94"/>
    </location>
    <ligand>
        <name>Zn(2+)</name>
        <dbReference type="ChEBI" id="CHEBI:29105"/>
    </ligand>
</feature>
<dbReference type="EC" id="3.5.4.16" evidence="5"/>
<dbReference type="NCBIfam" id="NF006826">
    <property type="entry name" value="PRK09347.1-3"/>
    <property type="match status" value="1"/>
</dbReference>
<evidence type="ECO:0000256" key="1">
    <source>
        <dbReference type="ARBA" id="ARBA00001052"/>
    </source>
</evidence>
<reference evidence="7" key="2">
    <citation type="submission" date="2020-09" db="EMBL/GenBank/DDBJ databases">
        <authorList>
            <person name="Sun Q."/>
            <person name="Ohkuma M."/>
        </authorList>
    </citation>
    <scope>NUCLEOTIDE SEQUENCE</scope>
    <source>
        <strain evidence="7">JCM 18487</strain>
    </source>
</reference>
<keyword evidence="5" id="KW-0547">Nucleotide-binding</keyword>
<dbReference type="Pfam" id="PF01227">
    <property type="entry name" value="GTP_cyclohydroI"/>
    <property type="match status" value="1"/>
</dbReference>
<keyword evidence="5" id="KW-0862">Zinc</keyword>
<evidence type="ECO:0000256" key="2">
    <source>
        <dbReference type="ARBA" id="ARBA00005080"/>
    </source>
</evidence>
<dbReference type="FunFam" id="1.10.286.10:FF:000001">
    <property type="entry name" value="GTP cyclohydrolase 1"/>
    <property type="match status" value="1"/>
</dbReference>
<evidence type="ECO:0000313" key="7">
    <source>
        <dbReference type="EMBL" id="GGJ01905.1"/>
    </source>
</evidence>
<keyword evidence="5" id="KW-0479">Metal-binding</keyword>
<comment type="subunit">
    <text evidence="5">Homopolymer.</text>
</comment>
<name>A0A917K8U6_9BACL</name>
<dbReference type="InterPro" id="IPR043134">
    <property type="entry name" value="GTP-CH-I_N"/>
</dbReference>
<keyword evidence="8" id="KW-1185">Reference proteome</keyword>
<dbReference type="FunFam" id="3.30.1130.10:FF:000001">
    <property type="entry name" value="GTP cyclohydrolase 1"/>
    <property type="match status" value="1"/>
</dbReference>
<comment type="similarity">
    <text evidence="5">Belongs to the GTP cyclohydrolase I family.</text>
</comment>
<comment type="caution">
    <text evidence="7">The sequence shown here is derived from an EMBL/GenBank/DDBJ whole genome shotgun (WGS) entry which is preliminary data.</text>
</comment>
<dbReference type="GO" id="GO:0006730">
    <property type="term" value="P:one-carbon metabolic process"/>
    <property type="evidence" value="ECO:0007669"/>
    <property type="project" value="UniProtKB-UniRule"/>
</dbReference>
<dbReference type="Proteomes" id="UP000637695">
    <property type="component" value="Unassembled WGS sequence"/>
</dbReference>
<dbReference type="Gene3D" id="3.30.1130.10">
    <property type="match status" value="1"/>
</dbReference>
<keyword evidence="3 5" id="KW-0554">One-carbon metabolism</keyword>